<proteinExistence type="predicted"/>
<evidence type="ECO:0000313" key="1">
    <source>
        <dbReference type="EMBL" id="MDH5159049.1"/>
    </source>
</evidence>
<keyword evidence="2" id="KW-1185">Reference proteome</keyword>
<dbReference type="EMBL" id="JAROYR010000026">
    <property type="protein sequence ID" value="MDH5159049.1"/>
    <property type="molecule type" value="Genomic_DNA"/>
</dbReference>
<name>A0ABT6J2V0_9STAP</name>
<organism evidence="1 2">
    <name type="scientific">Staphylococcus cohnii</name>
    <dbReference type="NCBI Taxonomy" id="29382"/>
    <lineage>
        <taxon>Bacteria</taxon>
        <taxon>Bacillati</taxon>
        <taxon>Bacillota</taxon>
        <taxon>Bacilli</taxon>
        <taxon>Bacillales</taxon>
        <taxon>Staphylococcaceae</taxon>
        <taxon>Staphylococcus</taxon>
        <taxon>Staphylococcus cohnii species complex</taxon>
    </lineage>
</organism>
<sequence length="102" mass="12058">MAKNEQIFRIKPKFKKLIKLRSAEIDLNNSELVNEILKSTKVNDLEIQIYKNKSKLNYDNVQASYMIEDSNKKKVEKIAKKHDLKKSQVLNLFLSHYFNESL</sequence>
<dbReference type="Proteomes" id="UP001159200">
    <property type="component" value="Unassembled WGS sequence"/>
</dbReference>
<reference evidence="1 2" key="1">
    <citation type="submission" date="2023-03" db="EMBL/GenBank/DDBJ databases">
        <title>Bacterial isolates from washroom surfaces on a university campus.</title>
        <authorList>
            <person name="Holman D.B."/>
            <person name="Gzyl K.E."/>
            <person name="Taheri A.E."/>
        </authorList>
    </citation>
    <scope>NUCLEOTIDE SEQUENCE [LARGE SCALE GENOMIC DNA]</scope>
    <source>
        <strain evidence="1 2">RD01</strain>
    </source>
</reference>
<comment type="caution">
    <text evidence="1">The sequence shown here is derived from an EMBL/GenBank/DDBJ whole genome shotgun (WGS) entry which is preliminary data.</text>
</comment>
<gene>
    <name evidence="1" type="ORF">P5X59_12255</name>
</gene>
<dbReference type="RefSeq" id="WP_069804870.1">
    <property type="nucleotide sequence ID" value="NZ_JAROYJ010000013.1"/>
</dbReference>
<protein>
    <submittedName>
        <fullName evidence="1">Uncharacterized protein</fullName>
    </submittedName>
</protein>
<evidence type="ECO:0000313" key="2">
    <source>
        <dbReference type="Proteomes" id="UP001159200"/>
    </source>
</evidence>
<accession>A0ABT6J2V0</accession>